<evidence type="ECO:0000256" key="1">
    <source>
        <dbReference type="SAM" id="MobiDB-lite"/>
    </source>
</evidence>
<evidence type="ECO:0000313" key="3">
    <source>
        <dbReference type="Proteomes" id="UP001066276"/>
    </source>
</evidence>
<proteinExistence type="predicted"/>
<dbReference type="EMBL" id="JANPWB010000009">
    <property type="protein sequence ID" value="KAJ1152644.1"/>
    <property type="molecule type" value="Genomic_DNA"/>
</dbReference>
<reference evidence="2" key="1">
    <citation type="journal article" date="2022" name="bioRxiv">
        <title>Sequencing and chromosome-scale assembly of the giantPleurodeles waltlgenome.</title>
        <authorList>
            <person name="Brown T."/>
            <person name="Elewa A."/>
            <person name="Iarovenko S."/>
            <person name="Subramanian E."/>
            <person name="Araus A.J."/>
            <person name="Petzold A."/>
            <person name="Susuki M."/>
            <person name="Suzuki K.-i.T."/>
            <person name="Hayashi T."/>
            <person name="Toyoda A."/>
            <person name="Oliveira C."/>
            <person name="Osipova E."/>
            <person name="Leigh N.D."/>
            <person name="Simon A."/>
            <person name="Yun M.H."/>
        </authorList>
    </citation>
    <scope>NUCLEOTIDE SEQUENCE</scope>
    <source>
        <strain evidence="2">20211129_DDA</strain>
        <tissue evidence="2">Liver</tissue>
    </source>
</reference>
<protein>
    <submittedName>
        <fullName evidence="2">Uncharacterized protein</fullName>
    </submittedName>
</protein>
<feature type="compositionally biased region" description="Basic residues" evidence="1">
    <location>
        <begin position="15"/>
        <end position="31"/>
    </location>
</feature>
<dbReference type="Proteomes" id="UP001066276">
    <property type="component" value="Chromosome 5"/>
</dbReference>
<sequence length="113" mass="12434">MDLVRHEALGSLHLARKRRQESRWRSCRVRHHEQGEGGGAGESRRVGDLKEKQLQVRSAGVVLEGSRLETQKAQERPPLLSPGKKAAMQGHMVSVAIEAKEEAEGASHLVKGV</sequence>
<dbReference type="AlphaFoldDB" id="A0AAV7RN83"/>
<feature type="region of interest" description="Disordered" evidence="1">
    <location>
        <begin position="15"/>
        <end position="51"/>
    </location>
</feature>
<feature type="region of interest" description="Disordered" evidence="1">
    <location>
        <begin position="67"/>
        <end position="87"/>
    </location>
</feature>
<comment type="caution">
    <text evidence="2">The sequence shown here is derived from an EMBL/GenBank/DDBJ whole genome shotgun (WGS) entry which is preliminary data.</text>
</comment>
<feature type="compositionally biased region" description="Basic and acidic residues" evidence="1">
    <location>
        <begin position="42"/>
        <end position="51"/>
    </location>
</feature>
<evidence type="ECO:0000313" key="2">
    <source>
        <dbReference type="EMBL" id="KAJ1152644.1"/>
    </source>
</evidence>
<accession>A0AAV7RN83</accession>
<organism evidence="2 3">
    <name type="scientific">Pleurodeles waltl</name>
    <name type="common">Iberian ribbed newt</name>
    <dbReference type="NCBI Taxonomy" id="8319"/>
    <lineage>
        <taxon>Eukaryota</taxon>
        <taxon>Metazoa</taxon>
        <taxon>Chordata</taxon>
        <taxon>Craniata</taxon>
        <taxon>Vertebrata</taxon>
        <taxon>Euteleostomi</taxon>
        <taxon>Amphibia</taxon>
        <taxon>Batrachia</taxon>
        <taxon>Caudata</taxon>
        <taxon>Salamandroidea</taxon>
        <taxon>Salamandridae</taxon>
        <taxon>Pleurodelinae</taxon>
        <taxon>Pleurodeles</taxon>
    </lineage>
</organism>
<gene>
    <name evidence="2" type="ORF">NDU88_005419</name>
</gene>
<name>A0AAV7RN83_PLEWA</name>
<keyword evidence="3" id="KW-1185">Reference proteome</keyword>